<dbReference type="Proteomes" id="UP001174694">
    <property type="component" value="Unassembled WGS sequence"/>
</dbReference>
<dbReference type="InterPro" id="IPR058706">
    <property type="entry name" value="zf-C2H2_AHC1-like"/>
</dbReference>
<gene>
    <name evidence="3" type="ORF">NKR23_g888</name>
</gene>
<dbReference type="Pfam" id="PF25909">
    <property type="entry name" value="zf-C2H2_AHC1"/>
    <property type="match status" value="1"/>
</dbReference>
<feature type="region of interest" description="Disordered" evidence="1">
    <location>
        <begin position="230"/>
        <end position="252"/>
    </location>
</feature>
<reference evidence="3" key="1">
    <citation type="submission" date="2022-07" db="EMBL/GenBank/DDBJ databases">
        <title>Fungi with potential for degradation of polypropylene.</title>
        <authorList>
            <person name="Gostincar C."/>
        </authorList>
    </citation>
    <scope>NUCLEOTIDE SEQUENCE</scope>
    <source>
        <strain evidence="3">EXF-13308</strain>
    </source>
</reference>
<proteinExistence type="predicted"/>
<dbReference type="AlphaFoldDB" id="A0AA38RZT8"/>
<evidence type="ECO:0000313" key="4">
    <source>
        <dbReference type="Proteomes" id="UP001174694"/>
    </source>
</evidence>
<feature type="compositionally biased region" description="Low complexity" evidence="1">
    <location>
        <begin position="577"/>
        <end position="592"/>
    </location>
</feature>
<feature type="compositionally biased region" description="Polar residues" evidence="1">
    <location>
        <begin position="550"/>
        <end position="561"/>
    </location>
</feature>
<feature type="region of interest" description="Disordered" evidence="1">
    <location>
        <begin position="452"/>
        <end position="648"/>
    </location>
</feature>
<protein>
    <recommendedName>
        <fullName evidence="2">AHC1-like C2H2 zinc-finger domain-containing protein</fullName>
    </recommendedName>
</protein>
<organism evidence="3 4">
    <name type="scientific">Pleurostoma richardsiae</name>
    <dbReference type="NCBI Taxonomy" id="41990"/>
    <lineage>
        <taxon>Eukaryota</taxon>
        <taxon>Fungi</taxon>
        <taxon>Dikarya</taxon>
        <taxon>Ascomycota</taxon>
        <taxon>Pezizomycotina</taxon>
        <taxon>Sordariomycetes</taxon>
        <taxon>Sordariomycetidae</taxon>
        <taxon>Calosphaeriales</taxon>
        <taxon>Pleurostomataceae</taxon>
        <taxon>Pleurostoma</taxon>
    </lineage>
</organism>
<dbReference type="EMBL" id="JANBVO010000002">
    <property type="protein sequence ID" value="KAJ9156157.1"/>
    <property type="molecule type" value="Genomic_DNA"/>
</dbReference>
<keyword evidence="4" id="KW-1185">Reference proteome</keyword>
<accession>A0AA38RZT8</accession>
<evidence type="ECO:0000256" key="1">
    <source>
        <dbReference type="SAM" id="MobiDB-lite"/>
    </source>
</evidence>
<name>A0AA38RZT8_9PEZI</name>
<feature type="compositionally biased region" description="Low complexity" evidence="1">
    <location>
        <begin position="490"/>
        <end position="528"/>
    </location>
</feature>
<evidence type="ECO:0000259" key="2">
    <source>
        <dbReference type="Pfam" id="PF25909"/>
    </source>
</evidence>
<comment type="caution">
    <text evidence="3">The sequence shown here is derived from an EMBL/GenBank/DDBJ whole genome shotgun (WGS) entry which is preliminary data.</text>
</comment>
<feature type="compositionally biased region" description="Acidic residues" evidence="1">
    <location>
        <begin position="565"/>
        <end position="576"/>
    </location>
</feature>
<feature type="domain" description="AHC1-like C2H2 zinc-finger" evidence="2">
    <location>
        <begin position="273"/>
        <end position="325"/>
    </location>
</feature>
<sequence length="648" mass="69766">MLMFRFWGSDSRGGDKSLAEASLSMPDAFVQGLSGKPATTLCTATIWPQKRKASSFDDDDSPIDLVSQDIPPVKRARIENSVATPPETPAAARQEYFEAQTPQASPEIERAKDAIQYQFGLEILLKHDELRFINQELAKCQVALEQLRRCHLIPYPVNCPTPQQMLDISSGKGPAVRSRPGGAIPKWAPPFGVVDGPYARHYAKWLIPDPVFDGVLPEWQGLPDATKYRNAVEGRTTRNSSADAGSVGKRPVRGLSGQKLQALSNGYPQPKDKAGPCVLKRSDGQTVKLVCIDCNRENFSSTQGFINHCRIAHRRDFKSHEEAAVHCGHPLAVNEAGAVVGEEKTSGSSASGLVHPFACVNALNDQETYAALRSRLAASLKLYQEGKLPGVTSIPGASVRVQPTKSEEKPSKSFVGAADTPFLSKLMQRRGFSGNLGERVEDAKTKTDLGGFFLPGDDSDDGDALIGSGGTTPPKKSPVVARLPAPAVMRVPARTTSPPPTSSTTRPVSSKGLSSHMSFSSSTSTQSSPDLPGKEADSPAFEDEMDVDLSPNTITSNNAPSLVSDDGEYDDSDDGSSSDTSDSIETESVSDVAEINIDEDQDHETPRPIRHRRGSKSTAVKLKKDEPKHVTFVSPMRGPAKGKRKQKA</sequence>
<evidence type="ECO:0000313" key="3">
    <source>
        <dbReference type="EMBL" id="KAJ9156157.1"/>
    </source>
</evidence>